<evidence type="ECO:0000256" key="2">
    <source>
        <dbReference type="ARBA" id="ARBA00023125"/>
    </source>
</evidence>
<evidence type="ECO:0000256" key="3">
    <source>
        <dbReference type="ARBA" id="ARBA00023163"/>
    </source>
</evidence>
<protein>
    <submittedName>
        <fullName evidence="6">Transcriptional activator FtrB</fullName>
    </submittedName>
</protein>
<dbReference type="GO" id="GO:0006355">
    <property type="term" value="P:regulation of DNA-templated transcription"/>
    <property type="evidence" value="ECO:0007669"/>
    <property type="project" value="InterPro"/>
</dbReference>
<proteinExistence type="predicted"/>
<dbReference type="InterPro" id="IPR012318">
    <property type="entry name" value="HTH_CRP"/>
</dbReference>
<dbReference type="GO" id="GO:0003677">
    <property type="term" value="F:DNA binding"/>
    <property type="evidence" value="ECO:0007669"/>
    <property type="project" value="UniProtKB-KW"/>
</dbReference>
<dbReference type="InterPro" id="IPR000595">
    <property type="entry name" value="cNMP-bd_dom"/>
</dbReference>
<feature type="domain" description="Cyclic nucleotide-binding" evidence="4">
    <location>
        <begin position="8"/>
        <end position="112"/>
    </location>
</feature>
<dbReference type="Gene3D" id="2.60.120.10">
    <property type="entry name" value="Jelly Rolls"/>
    <property type="match status" value="1"/>
</dbReference>
<evidence type="ECO:0000259" key="4">
    <source>
        <dbReference type="PROSITE" id="PS50042"/>
    </source>
</evidence>
<evidence type="ECO:0000256" key="1">
    <source>
        <dbReference type="ARBA" id="ARBA00023015"/>
    </source>
</evidence>
<dbReference type="Pfam" id="PF00027">
    <property type="entry name" value="cNMP_binding"/>
    <property type="match status" value="1"/>
</dbReference>
<organism evidence="6">
    <name type="scientific">[Clostridium] nexile</name>
    <dbReference type="NCBI Taxonomy" id="29361"/>
    <lineage>
        <taxon>Bacteria</taxon>
        <taxon>Bacillati</taxon>
        <taxon>Bacillota</taxon>
        <taxon>Clostridia</taxon>
        <taxon>Lachnospirales</taxon>
        <taxon>Lachnospiraceae</taxon>
        <taxon>Tyzzerella</taxon>
    </lineage>
</organism>
<dbReference type="SUPFAM" id="SSF46785">
    <property type="entry name" value="Winged helix' DNA-binding domain"/>
    <property type="match status" value="1"/>
</dbReference>
<evidence type="ECO:0000313" key="6">
    <source>
        <dbReference type="EMBL" id="VYS91361.1"/>
    </source>
</evidence>
<keyword evidence="1" id="KW-0805">Transcription regulation</keyword>
<name>A0A6N2SGL6_9FIRM</name>
<dbReference type="SUPFAM" id="SSF51206">
    <property type="entry name" value="cAMP-binding domain-like"/>
    <property type="match status" value="1"/>
</dbReference>
<dbReference type="PROSITE" id="PS50042">
    <property type="entry name" value="CNMP_BINDING_3"/>
    <property type="match status" value="1"/>
</dbReference>
<dbReference type="InterPro" id="IPR014710">
    <property type="entry name" value="RmlC-like_jellyroll"/>
</dbReference>
<dbReference type="Pfam" id="PF13545">
    <property type="entry name" value="HTH_Crp_2"/>
    <property type="match status" value="1"/>
</dbReference>
<keyword evidence="3" id="KW-0804">Transcription</keyword>
<sequence>MKKIESVLFQGITENEWMHMLDLGCMRTQHFAKNTIIFHTGEHIHEIGIVLSGSVNIENIDLWGNKSILSNISAGQVFAESYALCQEPMMVDAVTAEAADILFLNIAPLKQIQDKESWSAKIMQNILYISVQKNLILSRRIFCTTPKTVRSRLFIYLSTEAAKAKSTTFQIPFDRQGLADYLNLDRSALSKELGKMRDEGILEFHKNKFVLHSLPSKV</sequence>
<reference evidence="6" key="1">
    <citation type="submission" date="2019-11" db="EMBL/GenBank/DDBJ databases">
        <authorList>
            <person name="Feng L."/>
        </authorList>
    </citation>
    <scope>NUCLEOTIDE SEQUENCE</scope>
    <source>
        <strain evidence="6">CnexileLFYP112</strain>
    </source>
</reference>
<dbReference type="AlphaFoldDB" id="A0A6N2SGL6"/>
<gene>
    <name evidence="6" type="ORF">CNLFYP112_01273</name>
</gene>
<evidence type="ECO:0000259" key="5">
    <source>
        <dbReference type="PROSITE" id="PS51063"/>
    </source>
</evidence>
<dbReference type="PROSITE" id="PS51063">
    <property type="entry name" value="HTH_CRP_2"/>
    <property type="match status" value="1"/>
</dbReference>
<dbReference type="CDD" id="cd00038">
    <property type="entry name" value="CAP_ED"/>
    <property type="match status" value="1"/>
</dbReference>
<dbReference type="EMBL" id="CACRTG010000003">
    <property type="protein sequence ID" value="VYS91361.1"/>
    <property type="molecule type" value="Genomic_DNA"/>
</dbReference>
<feature type="domain" description="HTH crp-type" evidence="5">
    <location>
        <begin position="147"/>
        <end position="215"/>
    </location>
</feature>
<accession>A0A6N2SGL6</accession>
<dbReference type="InterPro" id="IPR018490">
    <property type="entry name" value="cNMP-bd_dom_sf"/>
</dbReference>
<keyword evidence="2" id="KW-0238">DNA-binding</keyword>
<dbReference type="InterPro" id="IPR036390">
    <property type="entry name" value="WH_DNA-bd_sf"/>
</dbReference>